<sequence length="74" mass="8013">MDAVPGFELGVVDQAAQQPIRVVNGGVLERDCAAIERAPLARGSFDEHPSNGSRSHREAEHEIHTDPPICLVSR</sequence>
<organism evidence="2 3">
    <name type="scientific">Mycolicibacterium conceptionense</name>
    <dbReference type="NCBI Taxonomy" id="451644"/>
    <lineage>
        <taxon>Bacteria</taxon>
        <taxon>Bacillati</taxon>
        <taxon>Actinomycetota</taxon>
        <taxon>Actinomycetes</taxon>
        <taxon>Mycobacteriales</taxon>
        <taxon>Mycobacteriaceae</taxon>
        <taxon>Mycolicibacterium</taxon>
    </lineage>
</organism>
<evidence type="ECO:0000256" key="1">
    <source>
        <dbReference type="SAM" id="MobiDB-lite"/>
    </source>
</evidence>
<dbReference type="AlphaFoldDB" id="A0A0U1D826"/>
<accession>A0A0U1D826</accession>
<name>A0A0U1D826_9MYCO</name>
<dbReference type="Proteomes" id="UP000182227">
    <property type="component" value="Unassembled WGS sequence"/>
</dbReference>
<gene>
    <name evidence="2" type="ORF">BN970_01600</name>
</gene>
<proteinExistence type="predicted"/>
<dbReference type="EMBL" id="CTEF01000001">
    <property type="protein sequence ID" value="CQD08285.1"/>
    <property type="molecule type" value="Genomic_DNA"/>
</dbReference>
<evidence type="ECO:0000313" key="3">
    <source>
        <dbReference type="Proteomes" id="UP000182227"/>
    </source>
</evidence>
<evidence type="ECO:0000313" key="2">
    <source>
        <dbReference type="EMBL" id="CQD08285.1"/>
    </source>
</evidence>
<feature type="compositionally biased region" description="Basic and acidic residues" evidence="1">
    <location>
        <begin position="44"/>
        <end position="65"/>
    </location>
</feature>
<feature type="region of interest" description="Disordered" evidence="1">
    <location>
        <begin position="42"/>
        <end position="74"/>
    </location>
</feature>
<protein>
    <submittedName>
        <fullName evidence="2">Uncharacterized protein</fullName>
    </submittedName>
</protein>
<reference evidence="2 3" key="1">
    <citation type="submission" date="2015-03" db="EMBL/GenBank/DDBJ databases">
        <authorList>
            <person name="Murphy D."/>
        </authorList>
    </citation>
    <scope>NUCLEOTIDE SEQUENCE [LARGE SCALE GENOMIC DNA]</scope>
    <source>
        <strain evidence="2 3">D16</strain>
    </source>
</reference>